<accession>A0ABW1WCX6</accession>
<gene>
    <name evidence="1" type="ORF">ACFP7A_00815</name>
</gene>
<evidence type="ECO:0000313" key="2">
    <source>
        <dbReference type="Proteomes" id="UP001596267"/>
    </source>
</evidence>
<reference evidence="2" key="1">
    <citation type="journal article" date="2019" name="Int. J. Syst. Evol. Microbiol.">
        <title>The Global Catalogue of Microorganisms (GCM) 10K type strain sequencing project: providing services to taxonomists for standard genome sequencing and annotation.</title>
        <authorList>
            <consortium name="The Broad Institute Genomics Platform"/>
            <consortium name="The Broad Institute Genome Sequencing Center for Infectious Disease"/>
            <person name="Wu L."/>
            <person name="Ma J."/>
        </authorList>
    </citation>
    <scope>NUCLEOTIDE SEQUENCE [LARGE SCALE GENOMIC DNA]</scope>
    <source>
        <strain evidence="2">CCUG 42001</strain>
    </source>
</reference>
<dbReference type="InterPro" id="IPR038666">
    <property type="entry name" value="SSP1_head-tail_sf"/>
</dbReference>
<comment type="caution">
    <text evidence="1">The sequence shown here is derived from an EMBL/GenBank/DDBJ whole genome shotgun (WGS) entry which is preliminary data.</text>
</comment>
<sequence>MNPGKFNRKITFQSMQPVYDADGFQTGTDWTDVKTVYAWPKTLSGREFVAANSDQNSRSERWRIRYTTGLSEDMRIRYGTRFFNITAILQDDELRQTLTCVCEEVIPDASEI</sequence>
<name>A0ABW1WCX6_9BACL</name>
<dbReference type="Gene3D" id="2.40.10.270">
    <property type="entry name" value="Bacteriophage SPP1 head-tail adaptor protein"/>
    <property type="match status" value="1"/>
</dbReference>
<dbReference type="NCBIfam" id="TIGR01563">
    <property type="entry name" value="gp16_SPP1"/>
    <property type="match status" value="1"/>
</dbReference>
<dbReference type="InterPro" id="IPR008767">
    <property type="entry name" value="Phage_SPP1_head-tail_adaptor"/>
</dbReference>
<keyword evidence="2" id="KW-1185">Reference proteome</keyword>
<protein>
    <submittedName>
        <fullName evidence="1">Phage head closure protein</fullName>
    </submittedName>
</protein>
<dbReference type="EMBL" id="JBHSTQ010000001">
    <property type="protein sequence ID" value="MFC6385128.1"/>
    <property type="molecule type" value="Genomic_DNA"/>
</dbReference>
<dbReference type="Proteomes" id="UP001596267">
    <property type="component" value="Unassembled WGS sequence"/>
</dbReference>
<evidence type="ECO:0000313" key="1">
    <source>
        <dbReference type="EMBL" id="MFC6385128.1"/>
    </source>
</evidence>
<organism evidence="1 2">
    <name type="scientific">Sporolactobacillus kofuensis</name>
    <dbReference type="NCBI Taxonomy" id="269672"/>
    <lineage>
        <taxon>Bacteria</taxon>
        <taxon>Bacillati</taxon>
        <taxon>Bacillota</taxon>
        <taxon>Bacilli</taxon>
        <taxon>Bacillales</taxon>
        <taxon>Sporolactobacillaceae</taxon>
        <taxon>Sporolactobacillus</taxon>
    </lineage>
</organism>
<dbReference type="RefSeq" id="WP_253053721.1">
    <property type="nucleotide sequence ID" value="NZ_JAMXWN010000005.1"/>
</dbReference>
<dbReference type="Pfam" id="PF05521">
    <property type="entry name" value="Phage_HCP"/>
    <property type="match status" value="1"/>
</dbReference>
<proteinExistence type="predicted"/>